<feature type="domain" description="Peptidase A1" evidence="3">
    <location>
        <begin position="1"/>
        <end position="110"/>
    </location>
</feature>
<dbReference type="PROSITE" id="PS51767">
    <property type="entry name" value="PEPTIDASE_A1"/>
    <property type="match status" value="1"/>
</dbReference>
<dbReference type="AlphaFoldDB" id="A0A9R0W3C1"/>
<protein>
    <recommendedName>
        <fullName evidence="3">Peptidase A1 domain-containing protein</fullName>
    </recommendedName>
</protein>
<evidence type="ECO:0000313" key="4">
    <source>
        <dbReference type="EMBL" id="VAH97201.1"/>
    </source>
</evidence>
<dbReference type="Gramene" id="TRITD4Av1G218710.1">
    <property type="protein sequence ID" value="TRITD4Av1G218710.1"/>
    <property type="gene ID" value="TRITD4Av1G218710"/>
</dbReference>
<proteinExistence type="predicted"/>
<dbReference type="GO" id="GO:0008233">
    <property type="term" value="F:peptidase activity"/>
    <property type="evidence" value="ECO:0007669"/>
    <property type="project" value="UniProtKB-KW"/>
</dbReference>
<keyword evidence="2" id="KW-0378">Hydrolase</keyword>
<reference evidence="4 5" key="1">
    <citation type="submission" date="2017-09" db="EMBL/GenBank/DDBJ databases">
        <authorList>
            <consortium name="International Durum Wheat Genome Sequencing Consortium (IDWGSC)"/>
            <person name="Milanesi L."/>
        </authorList>
    </citation>
    <scope>NUCLEOTIDE SEQUENCE [LARGE SCALE GENOMIC DNA]</scope>
    <source>
        <strain evidence="5">cv. Svevo</strain>
    </source>
</reference>
<dbReference type="GO" id="GO:0006508">
    <property type="term" value="P:proteolysis"/>
    <property type="evidence" value="ECO:0007669"/>
    <property type="project" value="UniProtKB-KW"/>
</dbReference>
<dbReference type="EMBL" id="LT934117">
    <property type="protein sequence ID" value="VAH97201.1"/>
    <property type="molecule type" value="Genomic_DNA"/>
</dbReference>
<dbReference type="InterPro" id="IPR033121">
    <property type="entry name" value="PEPTIDASE_A1"/>
</dbReference>
<keyword evidence="1" id="KW-0645">Protease</keyword>
<sequence>MMLISTAYHKLENAVLEHLKPLGVSRVRHAGYYLCFRATSHLWQHLPTVTLHFAEENARLVLTPQRLFIAVGHDICLAVHSSLDITIIGAMQQVDTRFVYDVIAGRIYFAPENACHADLGGHI</sequence>
<gene>
    <name evidence="4" type="ORF">TRITD_4Av1G218710</name>
</gene>
<keyword evidence="5" id="KW-1185">Reference proteome</keyword>
<dbReference type="OMA" id="FANENCE"/>
<dbReference type="Gene3D" id="2.40.70.10">
    <property type="entry name" value="Acid Proteases"/>
    <property type="match status" value="1"/>
</dbReference>
<accession>A0A9R0W3C1</accession>
<dbReference type="Pfam" id="PF14541">
    <property type="entry name" value="TAXi_C"/>
    <property type="match status" value="1"/>
</dbReference>
<dbReference type="PANTHER" id="PTHR47967:SF122">
    <property type="entry name" value="PEPTIDASE A1 DOMAIN-CONTAINING PROTEIN"/>
    <property type="match status" value="1"/>
</dbReference>
<dbReference type="GO" id="GO:0005576">
    <property type="term" value="C:extracellular region"/>
    <property type="evidence" value="ECO:0007669"/>
    <property type="project" value="TreeGrafter"/>
</dbReference>
<evidence type="ECO:0000313" key="5">
    <source>
        <dbReference type="Proteomes" id="UP000324705"/>
    </source>
</evidence>
<organism evidence="4 5">
    <name type="scientific">Triticum turgidum subsp. durum</name>
    <name type="common">Durum wheat</name>
    <name type="synonym">Triticum durum</name>
    <dbReference type="NCBI Taxonomy" id="4567"/>
    <lineage>
        <taxon>Eukaryota</taxon>
        <taxon>Viridiplantae</taxon>
        <taxon>Streptophyta</taxon>
        <taxon>Embryophyta</taxon>
        <taxon>Tracheophyta</taxon>
        <taxon>Spermatophyta</taxon>
        <taxon>Magnoliopsida</taxon>
        <taxon>Liliopsida</taxon>
        <taxon>Poales</taxon>
        <taxon>Poaceae</taxon>
        <taxon>BOP clade</taxon>
        <taxon>Pooideae</taxon>
        <taxon>Triticodae</taxon>
        <taxon>Triticeae</taxon>
        <taxon>Triticinae</taxon>
        <taxon>Triticum</taxon>
    </lineage>
</organism>
<dbReference type="Proteomes" id="UP000324705">
    <property type="component" value="Chromosome 4A"/>
</dbReference>
<evidence type="ECO:0000256" key="1">
    <source>
        <dbReference type="ARBA" id="ARBA00022670"/>
    </source>
</evidence>
<dbReference type="InterPro" id="IPR032799">
    <property type="entry name" value="TAXi_C"/>
</dbReference>
<evidence type="ECO:0000256" key="2">
    <source>
        <dbReference type="ARBA" id="ARBA00022801"/>
    </source>
</evidence>
<dbReference type="SUPFAM" id="SSF50630">
    <property type="entry name" value="Acid proteases"/>
    <property type="match status" value="1"/>
</dbReference>
<dbReference type="InterPro" id="IPR021109">
    <property type="entry name" value="Peptidase_aspartic_dom_sf"/>
</dbReference>
<evidence type="ECO:0000259" key="3">
    <source>
        <dbReference type="PROSITE" id="PS51767"/>
    </source>
</evidence>
<dbReference type="PANTHER" id="PTHR47967">
    <property type="entry name" value="OS07G0603500 PROTEIN-RELATED"/>
    <property type="match status" value="1"/>
</dbReference>
<name>A0A9R0W3C1_TRITD</name>
<dbReference type="InterPro" id="IPR051708">
    <property type="entry name" value="Plant_Aspart_Prot_A1"/>
</dbReference>